<evidence type="ECO:0000256" key="2">
    <source>
        <dbReference type="ARBA" id="ARBA00010743"/>
    </source>
</evidence>
<evidence type="ECO:0000256" key="3">
    <source>
        <dbReference type="ARBA" id="ARBA00023242"/>
    </source>
</evidence>
<comment type="subcellular location">
    <subcellularLocation>
        <location evidence="1 4">Nucleus</location>
    </subcellularLocation>
</comment>
<reference evidence="6 7" key="1">
    <citation type="submission" date="2014-02" db="EMBL/GenBank/DDBJ databases">
        <title>The Genome Sequence of Trichophyton interdigitale MR816.</title>
        <authorList>
            <consortium name="The Broad Institute Genomics Platform"/>
            <person name="Cuomo C.A."/>
            <person name="White T.C."/>
            <person name="Graser Y."/>
            <person name="Martinez-Rossi N."/>
            <person name="Heitman J."/>
            <person name="Young S.K."/>
            <person name="Zeng Q."/>
            <person name="Gargeya S."/>
            <person name="Abouelleil A."/>
            <person name="Alvarado L."/>
            <person name="Chapman S.B."/>
            <person name="Gainer-Dewar J."/>
            <person name="Goldberg J."/>
            <person name="Griggs A."/>
            <person name="Gujja S."/>
            <person name="Hansen M."/>
            <person name="Howarth C."/>
            <person name="Imamovic A."/>
            <person name="Larimer J."/>
            <person name="Martinez D."/>
            <person name="Murphy C."/>
            <person name="Pearson M.D."/>
            <person name="Persinoti G."/>
            <person name="Poon T."/>
            <person name="Priest M."/>
            <person name="Roberts A.D."/>
            <person name="Saif S."/>
            <person name="Shea T.D."/>
            <person name="Sykes S.N."/>
            <person name="Wortman J."/>
            <person name="Nusbaum C."/>
            <person name="Birren B."/>
        </authorList>
    </citation>
    <scope>NUCLEOTIDE SEQUENCE [LARGE SCALE GENOMIC DNA]</scope>
    <source>
        <strain evidence="6 7">MR816</strain>
    </source>
</reference>
<feature type="region of interest" description="Disordered" evidence="5">
    <location>
        <begin position="215"/>
        <end position="239"/>
    </location>
</feature>
<dbReference type="GO" id="GO:0016592">
    <property type="term" value="C:mediator complex"/>
    <property type="evidence" value="ECO:0007669"/>
    <property type="project" value="InterPro"/>
</dbReference>
<dbReference type="AlphaFoldDB" id="A0A059JFN8"/>
<evidence type="ECO:0000256" key="5">
    <source>
        <dbReference type="SAM" id="MobiDB-lite"/>
    </source>
</evidence>
<dbReference type="GO" id="GO:0006357">
    <property type="term" value="P:regulation of transcription by RNA polymerase II"/>
    <property type="evidence" value="ECO:0007669"/>
    <property type="project" value="InterPro"/>
</dbReference>
<dbReference type="OMA" id="PNHGFIY"/>
<keyword evidence="4" id="KW-0010">Activator</keyword>
<dbReference type="Proteomes" id="UP000024533">
    <property type="component" value="Unassembled WGS sequence"/>
</dbReference>
<comment type="similarity">
    <text evidence="2 4">Belongs to the Mediator complex subunit 20 family.</text>
</comment>
<evidence type="ECO:0000256" key="1">
    <source>
        <dbReference type="ARBA" id="ARBA00004123"/>
    </source>
</evidence>
<dbReference type="GO" id="GO:0003712">
    <property type="term" value="F:transcription coregulator activity"/>
    <property type="evidence" value="ECO:0007669"/>
    <property type="project" value="InterPro"/>
</dbReference>
<dbReference type="EMBL" id="AOKY01000144">
    <property type="protein sequence ID" value="KDB26287.1"/>
    <property type="molecule type" value="Genomic_DNA"/>
</dbReference>
<organism evidence="6 7">
    <name type="scientific">Trichophyton interdigitale (strain MR816)</name>
    <dbReference type="NCBI Taxonomy" id="1215338"/>
    <lineage>
        <taxon>Eukaryota</taxon>
        <taxon>Fungi</taxon>
        <taxon>Dikarya</taxon>
        <taxon>Ascomycota</taxon>
        <taxon>Pezizomycotina</taxon>
        <taxon>Eurotiomycetes</taxon>
        <taxon>Eurotiomycetidae</taxon>
        <taxon>Onygenales</taxon>
        <taxon>Arthrodermataceae</taxon>
        <taxon>Trichophyton</taxon>
    </lineage>
</organism>
<keyword evidence="7" id="KW-1185">Reference proteome</keyword>
<protein>
    <recommendedName>
        <fullName evidence="4">Mediator of RNA polymerase II transcription subunit 20</fullName>
    </recommendedName>
    <alternativeName>
        <fullName evidence="4">Mediator complex subunit 20</fullName>
    </alternativeName>
</protein>
<evidence type="ECO:0000256" key="4">
    <source>
        <dbReference type="RuleBase" id="RU364152"/>
    </source>
</evidence>
<dbReference type="Pfam" id="PF08612">
    <property type="entry name" value="Med20"/>
    <property type="match status" value="1"/>
</dbReference>
<dbReference type="HOGENOM" id="CLU_075636_0_0_1"/>
<comment type="subunit">
    <text evidence="4">Component of the Mediator complex.</text>
</comment>
<comment type="caution">
    <text evidence="6">The sequence shown here is derived from an EMBL/GenBank/DDBJ whole genome shotgun (WGS) entry which is preliminary data.</text>
</comment>
<keyword evidence="4" id="KW-0804">Transcription</keyword>
<gene>
    <name evidence="4" type="primary">MED20</name>
    <name evidence="6" type="ORF">H109_01913</name>
</gene>
<feature type="compositionally biased region" description="Polar residues" evidence="5">
    <location>
        <begin position="121"/>
        <end position="147"/>
    </location>
</feature>
<sequence>MDNGRSLLFLRVYYIPSNPELPTTATRTVIDRFKAIHQPVRLGRWALEFKLVRDTASCLPAANFPHNKVPTPRYMHFLSLSHYQNHGFVRISPRPEVDPLDPAEMEKQMNSPPSVPIPATGVSTQSKPSADSKDSNSPSQNEAHTTTIKTFDPQSYLSFFSMTTKFFQPLWNHRYTVVVTSGEVYEVGDFRVRIGEVRQTMPRPRLRGAIVEIEYRGPGQRQSQPDLTREPEEDWDLAPPLPHYPPREVIIPTDEDWELGVMLIRELWDNFSIPGASESIQVPGLGLERREYFGKGGASAHTARKKASLVGVDLARQYMDVFKFYR</sequence>
<keyword evidence="4" id="KW-0805">Transcription regulation</keyword>
<proteinExistence type="inferred from homology"/>
<evidence type="ECO:0000313" key="7">
    <source>
        <dbReference type="Proteomes" id="UP000024533"/>
    </source>
</evidence>
<evidence type="ECO:0000313" key="6">
    <source>
        <dbReference type="EMBL" id="KDB26287.1"/>
    </source>
</evidence>
<name>A0A059JFN8_TRIIM</name>
<comment type="function">
    <text evidence="4">Component of the Mediator complex, a coactivator involved in the regulated transcription of nearly all RNA polymerase II-dependent genes. Mediator functions as a bridge to convey information from gene-specific regulatory proteins to the basal RNA polymerase II transcription machinery. Mediator is recruited to promoters by direct interactions with regulatory proteins and serves as a scaffold for the assembly of a functional preinitiation complex with RNA polymerase II and the general transcription factors.</text>
</comment>
<dbReference type="STRING" id="1215338.A0A059JFN8"/>
<dbReference type="OrthoDB" id="1854899at2759"/>
<accession>A0A059JFN8</accession>
<feature type="region of interest" description="Disordered" evidence="5">
    <location>
        <begin position="93"/>
        <end position="147"/>
    </location>
</feature>
<dbReference type="InterPro" id="IPR013921">
    <property type="entry name" value="Mediator_Med20"/>
</dbReference>
<keyword evidence="3 4" id="KW-0539">Nucleus</keyword>